<dbReference type="Gene3D" id="3.30.1330.40">
    <property type="entry name" value="RutC-like"/>
    <property type="match status" value="1"/>
</dbReference>
<dbReference type="Proteomes" id="UP000775872">
    <property type="component" value="Unassembled WGS sequence"/>
</dbReference>
<evidence type="ECO:0008006" key="3">
    <source>
        <dbReference type="Google" id="ProtNLM"/>
    </source>
</evidence>
<reference evidence="1 2" key="2">
    <citation type="submission" date="2021-10" db="EMBL/GenBank/DDBJ databases">
        <authorList>
            <person name="Piombo E."/>
        </authorList>
    </citation>
    <scope>NUCLEOTIDE SEQUENCE [LARGE SCALE GENOMIC DNA]</scope>
</reference>
<feature type="non-terminal residue" evidence="1">
    <location>
        <position position="1"/>
    </location>
</feature>
<proteinExistence type="predicted"/>
<sequence length="145" mass="15706">VMDNLVQNGFQFYNWQGGEAAAGHYGISHAVAVPAGARTLFVGGQIGIKEDGTVPADLKEEIELAFHHVTLALQAAGLGEDCWSYVFSMRTFENPKDGNSITNEVLSVTKQLLKHSRPIWTGLAGGQFPLPGLHFLIEVQAYLPV</sequence>
<dbReference type="Pfam" id="PF01042">
    <property type="entry name" value="Ribonuc_L-PSP"/>
    <property type="match status" value="1"/>
</dbReference>
<evidence type="ECO:0000313" key="2">
    <source>
        <dbReference type="Proteomes" id="UP000775872"/>
    </source>
</evidence>
<organism evidence="1 2">
    <name type="scientific">Clonostachys solani</name>
    <dbReference type="NCBI Taxonomy" id="160281"/>
    <lineage>
        <taxon>Eukaryota</taxon>
        <taxon>Fungi</taxon>
        <taxon>Dikarya</taxon>
        <taxon>Ascomycota</taxon>
        <taxon>Pezizomycotina</taxon>
        <taxon>Sordariomycetes</taxon>
        <taxon>Hypocreomycetidae</taxon>
        <taxon>Hypocreales</taxon>
        <taxon>Bionectriaceae</taxon>
        <taxon>Clonostachys</taxon>
    </lineage>
</organism>
<dbReference type="AlphaFoldDB" id="A0A9N9Z8G6"/>
<reference evidence="2" key="1">
    <citation type="submission" date="2019-06" db="EMBL/GenBank/DDBJ databases">
        <authorList>
            <person name="Broberg M."/>
        </authorList>
    </citation>
    <scope>NUCLEOTIDE SEQUENCE [LARGE SCALE GENOMIC DNA]</scope>
</reference>
<gene>
    <name evidence="1" type="ORF">CSOL1703_00014745</name>
</gene>
<dbReference type="SUPFAM" id="SSF55298">
    <property type="entry name" value="YjgF-like"/>
    <property type="match status" value="1"/>
</dbReference>
<name>A0A9N9Z8G6_9HYPO</name>
<dbReference type="EMBL" id="CABFOC020000040">
    <property type="protein sequence ID" value="CAH0051422.1"/>
    <property type="molecule type" value="Genomic_DNA"/>
</dbReference>
<dbReference type="InterPro" id="IPR006175">
    <property type="entry name" value="YjgF/YER057c/UK114"/>
</dbReference>
<evidence type="ECO:0000313" key="1">
    <source>
        <dbReference type="EMBL" id="CAH0051422.1"/>
    </source>
</evidence>
<keyword evidence="2" id="KW-1185">Reference proteome</keyword>
<dbReference type="OrthoDB" id="309640at2759"/>
<protein>
    <recommendedName>
        <fullName evidence="3">RidA family protein</fullName>
    </recommendedName>
</protein>
<accession>A0A9N9Z8G6</accession>
<comment type="caution">
    <text evidence="1">The sequence shown here is derived from an EMBL/GenBank/DDBJ whole genome shotgun (WGS) entry which is preliminary data.</text>
</comment>
<dbReference type="InterPro" id="IPR035959">
    <property type="entry name" value="RutC-like_sf"/>
</dbReference>